<dbReference type="AlphaFoldDB" id="A0A655JJ80"/>
<evidence type="ECO:0000313" key="1">
    <source>
        <dbReference type="EMBL" id="CFR88525.1"/>
    </source>
</evidence>
<evidence type="ECO:0000313" key="3">
    <source>
        <dbReference type="Proteomes" id="UP000046680"/>
    </source>
</evidence>
<reference evidence="3 4" key="1">
    <citation type="submission" date="2015-03" db="EMBL/GenBank/DDBJ databases">
        <authorList>
            <consortium name="Pathogen Informatics"/>
        </authorList>
    </citation>
    <scope>NUCLEOTIDE SEQUENCE [LARGE SCALE GENOMIC DNA]</scope>
    <source>
        <strain evidence="1 3">C09601061</strain>
        <strain evidence="2 4">P00601463</strain>
    </source>
</reference>
<gene>
    <name evidence="1" type="ORF">ERS007657_02691</name>
    <name evidence="2" type="ORF">ERS007741_03605</name>
</gene>
<protein>
    <submittedName>
        <fullName evidence="2">Uncharacterized protein</fullName>
    </submittedName>
</protein>
<evidence type="ECO:0000313" key="2">
    <source>
        <dbReference type="EMBL" id="COX00278.1"/>
    </source>
</evidence>
<evidence type="ECO:0000313" key="4">
    <source>
        <dbReference type="Proteomes" id="UP000048600"/>
    </source>
</evidence>
<organism evidence="2 4">
    <name type="scientific">Mycobacterium tuberculosis</name>
    <dbReference type="NCBI Taxonomy" id="1773"/>
    <lineage>
        <taxon>Bacteria</taxon>
        <taxon>Bacillati</taxon>
        <taxon>Actinomycetota</taxon>
        <taxon>Actinomycetes</taxon>
        <taxon>Mycobacteriales</taxon>
        <taxon>Mycobacteriaceae</taxon>
        <taxon>Mycobacterium</taxon>
        <taxon>Mycobacterium tuberculosis complex</taxon>
    </lineage>
</organism>
<dbReference type="Proteomes" id="UP000046680">
    <property type="component" value="Unassembled WGS sequence"/>
</dbReference>
<sequence length="113" mass="11726">MASARINRPSASVLSTSTVVPPYWVSTSPGRCAVADGMFSAIGTVAITSIGSRSRAASVTVAITAAAPPMSEVMWCIDAAGLIEMPPVSKVIPLPTKATFLAFWGFLASRDPR</sequence>
<accession>A0A655JJ80</accession>
<dbReference type="EMBL" id="CGCX01001092">
    <property type="protein sequence ID" value="CFR88525.1"/>
    <property type="molecule type" value="Genomic_DNA"/>
</dbReference>
<proteinExistence type="predicted"/>
<name>A0A655JJ80_MYCTX</name>
<dbReference type="Proteomes" id="UP000048600">
    <property type="component" value="Unassembled WGS sequence"/>
</dbReference>
<dbReference type="EMBL" id="CHKL01000568">
    <property type="protein sequence ID" value="COX00278.1"/>
    <property type="molecule type" value="Genomic_DNA"/>
</dbReference>